<reference evidence="4 5" key="1">
    <citation type="submission" date="2022-06" db="EMBL/GenBank/DDBJ databases">
        <title>Isolation of gut microbiota from human fecal samples.</title>
        <authorList>
            <person name="Pamer E.G."/>
            <person name="Barat B."/>
            <person name="Waligurski E."/>
            <person name="Medina S."/>
            <person name="Paddock L."/>
            <person name="Mostad J."/>
        </authorList>
    </citation>
    <scope>NUCLEOTIDE SEQUENCE [LARGE SCALE GENOMIC DNA]</scope>
    <source>
        <strain evidence="4 5">DFI.7.95</strain>
    </source>
</reference>
<dbReference type="RefSeq" id="WP_256312227.1">
    <property type="nucleotide sequence ID" value="NZ_JANGAC010000013.1"/>
</dbReference>
<dbReference type="Pfam" id="PF13490">
    <property type="entry name" value="zf-HC2"/>
    <property type="match status" value="1"/>
</dbReference>
<keyword evidence="1" id="KW-0812">Transmembrane</keyword>
<keyword evidence="1" id="KW-0472">Membrane</keyword>
<protein>
    <submittedName>
        <fullName evidence="4">DUF4179 domain-containing protein</fullName>
    </submittedName>
</protein>
<dbReference type="InterPro" id="IPR027383">
    <property type="entry name" value="Znf_put"/>
</dbReference>
<evidence type="ECO:0000313" key="4">
    <source>
        <dbReference type="EMBL" id="MCQ4924480.1"/>
    </source>
</evidence>
<feature type="domain" description="Putative zinc-finger" evidence="2">
    <location>
        <begin position="3"/>
        <end position="36"/>
    </location>
</feature>
<feature type="transmembrane region" description="Helical" evidence="1">
    <location>
        <begin position="81"/>
        <end position="99"/>
    </location>
</feature>
<evidence type="ECO:0000313" key="5">
    <source>
        <dbReference type="Proteomes" id="UP001524478"/>
    </source>
</evidence>
<evidence type="ECO:0000259" key="3">
    <source>
        <dbReference type="Pfam" id="PF13786"/>
    </source>
</evidence>
<dbReference type="EMBL" id="JANGAC010000013">
    <property type="protein sequence ID" value="MCQ4924480.1"/>
    <property type="molecule type" value="Genomic_DNA"/>
</dbReference>
<dbReference type="Pfam" id="PF13786">
    <property type="entry name" value="DUF4179"/>
    <property type="match status" value="1"/>
</dbReference>
<feature type="domain" description="DUF4179" evidence="3">
    <location>
        <begin position="77"/>
        <end position="162"/>
    </location>
</feature>
<evidence type="ECO:0000259" key="2">
    <source>
        <dbReference type="Pfam" id="PF13490"/>
    </source>
</evidence>
<accession>A0ABT1SDU9</accession>
<dbReference type="InterPro" id="IPR025436">
    <property type="entry name" value="DUF4179"/>
</dbReference>
<dbReference type="Gene3D" id="2.60.40.1630">
    <property type="entry name" value="bacillus anthracis domain"/>
    <property type="match status" value="1"/>
</dbReference>
<organism evidence="4 5">
    <name type="scientific">Tissierella carlieri</name>
    <dbReference type="NCBI Taxonomy" id="689904"/>
    <lineage>
        <taxon>Bacteria</taxon>
        <taxon>Bacillati</taxon>
        <taxon>Bacillota</taxon>
        <taxon>Tissierellia</taxon>
        <taxon>Tissierellales</taxon>
        <taxon>Tissierellaceae</taxon>
        <taxon>Tissierella</taxon>
    </lineage>
</organism>
<keyword evidence="1" id="KW-1133">Transmembrane helix</keyword>
<name>A0ABT1SDU9_9FIRM</name>
<evidence type="ECO:0000256" key="1">
    <source>
        <dbReference type="SAM" id="Phobius"/>
    </source>
</evidence>
<gene>
    <name evidence="4" type="ORF">NE686_15370</name>
</gene>
<proteinExistence type="predicted"/>
<keyword evidence="5" id="KW-1185">Reference proteome</keyword>
<sequence>MDCNLIKDKMLDYIDGVLNEEEEILFRDHIEECNKCSIEYKETKSAIDYIESNVNKINVIQTINLKLKEYRIKPIIKFRRTTFIAIILLFILMVTAIATDSLENLQWWKKDSEKTITAWEKLLNKGVGQKLNVSVIDKDIKVTAEGVIADELNTIIFLRIEDLKGDLRFGATTRIDEDSFQIQDFPIKVGGDIFDRFEKANNLQGEELPIIASYSNLYSEEKNTIRVMVSTRSLNVDEGNINVYIDKLSTVLNKDDKATISIEGSWNLKIPAKKIKSKSYNVDKTIEFDGNEVVIQKITIAPTKTNIEYKMKNYNEKHGYSLEDVRFSIRYRLKKYGYSTLSSRPGYIHRNPKNEPGYSIGNQILESLYLESPNRIKFIIESYEYAVEESKSYDIFINNLPQTIEYNGNKITIEEIVYNKDNTEVRVREDTSKNRKYSSSIFKITAKDNPSAFCRSMVTDYEFRDKKGRALKKGEGDGNSRLFYKEQKIELKNDLVWGKPAIHESKTEELIPEKFHVQGQRYIEYLNKETTIKLK</sequence>
<dbReference type="Proteomes" id="UP001524478">
    <property type="component" value="Unassembled WGS sequence"/>
</dbReference>
<comment type="caution">
    <text evidence="4">The sequence shown here is derived from an EMBL/GenBank/DDBJ whole genome shotgun (WGS) entry which is preliminary data.</text>
</comment>